<dbReference type="InterPro" id="IPR004089">
    <property type="entry name" value="MCPsignal_dom"/>
</dbReference>
<feature type="compositionally biased region" description="Basic and acidic residues" evidence="3">
    <location>
        <begin position="20"/>
        <end position="38"/>
    </location>
</feature>
<feature type="region of interest" description="Disordered" evidence="3">
    <location>
        <begin position="20"/>
        <end position="41"/>
    </location>
</feature>
<keyword evidence="1 2" id="KW-0807">Transducer</keyword>
<evidence type="ECO:0000256" key="1">
    <source>
        <dbReference type="ARBA" id="ARBA00023224"/>
    </source>
</evidence>
<protein>
    <submittedName>
        <fullName evidence="5">Methyl-accepting chemotaxis protein</fullName>
    </submittedName>
</protein>
<evidence type="ECO:0000256" key="3">
    <source>
        <dbReference type="SAM" id="MobiDB-lite"/>
    </source>
</evidence>
<dbReference type="Gene3D" id="1.10.287.950">
    <property type="entry name" value="Methyl-accepting chemotaxis protein"/>
    <property type="match status" value="1"/>
</dbReference>
<reference evidence="5 6" key="1">
    <citation type="journal article" date="2021" name="ISME Commun">
        <title>Automated analysis of genomic sequences facilitates high-throughput and comprehensive description of bacteria.</title>
        <authorList>
            <person name="Hitch T.C.A."/>
        </authorList>
    </citation>
    <scope>NUCLEOTIDE SEQUENCE [LARGE SCALE GENOMIC DNA]</scope>
    <source>
        <strain evidence="5 6">Sanger_18</strain>
    </source>
</reference>
<dbReference type="Pfam" id="PF00015">
    <property type="entry name" value="MCPsignal"/>
    <property type="match status" value="1"/>
</dbReference>
<evidence type="ECO:0000313" key="5">
    <source>
        <dbReference type="EMBL" id="MCU6745767.1"/>
    </source>
</evidence>
<dbReference type="EMBL" id="JAOQKJ010000017">
    <property type="protein sequence ID" value="MCU6745767.1"/>
    <property type="molecule type" value="Genomic_DNA"/>
</dbReference>
<accession>A0ABT2T790</accession>
<feature type="domain" description="Methyl-accepting transducer" evidence="4">
    <location>
        <begin position="1"/>
        <end position="228"/>
    </location>
</feature>
<dbReference type="PANTHER" id="PTHR32089">
    <property type="entry name" value="METHYL-ACCEPTING CHEMOTAXIS PROTEIN MCPB"/>
    <property type="match status" value="1"/>
</dbReference>
<sequence>MITENINGIKQSTEEIRSLSKEGKETSGEVKGRADRLQRTTVDSSNKAMEIYQEMKGKTQEAIERSKAVEQINNLTDNIRQISSQTNLLALNANIEAARAGEAGKGFAVVATEIGNLSNQTFETVNGINEMVEEVNGAVENMTDCITRIMDFLENTVVLDYNSFRQIGEEYQADANTFAEAMSRINQEIADLDSKISDIAESIENVSDTVSQSAEGVNQIAEKSTEAASKTAEGYALLNECRESIGQLRKIIEKFQI</sequence>
<name>A0ABT2T790_9FIRM</name>
<dbReference type="Proteomes" id="UP001652432">
    <property type="component" value="Unassembled WGS sequence"/>
</dbReference>
<dbReference type="PROSITE" id="PS50111">
    <property type="entry name" value="CHEMOTAXIS_TRANSDUC_2"/>
    <property type="match status" value="1"/>
</dbReference>
<dbReference type="SUPFAM" id="SSF58104">
    <property type="entry name" value="Methyl-accepting chemotaxis protein (MCP) signaling domain"/>
    <property type="match status" value="1"/>
</dbReference>
<evidence type="ECO:0000256" key="2">
    <source>
        <dbReference type="PROSITE-ProRule" id="PRU00284"/>
    </source>
</evidence>
<organism evidence="5 6">
    <name type="scientific">Suilimivivens aceti</name>
    <dbReference type="NCBI Taxonomy" id="2981774"/>
    <lineage>
        <taxon>Bacteria</taxon>
        <taxon>Bacillati</taxon>
        <taxon>Bacillota</taxon>
        <taxon>Clostridia</taxon>
        <taxon>Lachnospirales</taxon>
        <taxon>Lachnospiraceae</taxon>
        <taxon>Suilimivivens</taxon>
    </lineage>
</organism>
<evidence type="ECO:0000313" key="6">
    <source>
        <dbReference type="Proteomes" id="UP001652432"/>
    </source>
</evidence>
<gene>
    <name evidence="5" type="ORF">OCV77_14925</name>
</gene>
<dbReference type="SMART" id="SM00283">
    <property type="entry name" value="MA"/>
    <property type="match status" value="1"/>
</dbReference>
<evidence type="ECO:0000259" key="4">
    <source>
        <dbReference type="PROSITE" id="PS50111"/>
    </source>
</evidence>
<comment type="caution">
    <text evidence="5">The sequence shown here is derived from an EMBL/GenBank/DDBJ whole genome shotgun (WGS) entry which is preliminary data.</text>
</comment>
<dbReference type="PANTHER" id="PTHR32089:SF112">
    <property type="entry name" value="LYSOZYME-LIKE PROTEIN-RELATED"/>
    <property type="match status" value="1"/>
</dbReference>
<proteinExistence type="predicted"/>
<keyword evidence="6" id="KW-1185">Reference proteome</keyword>